<evidence type="ECO:0000256" key="2">
    <source>
        <dbReference type="ARBA" id="ARBA00022771"/>
    </source>
</evidence>
<dbReference type="Gene3D" id="2.30.30.380">
    <property type="entry name" value="Zn-finger domain of Sec23/24"/>
    <property type="match status" value="1"/>
</dbReference>
<sequence>TLQSMSETEPCQFCGDDPAEKECSVASCSRKRLCLSCDNIWHGHPARKDHHRIDIQQSATHTGLNSVLSSDGRQSNFPTIERDPGQPMRERDSGQPMRERDSGQPMRERDFDQPMKERNSDKPIRQRDSGQPMRERDFDQPNIGQHVNPVNKRNEDLSVGSHNSGQATGIPWTCAHCTAINDFNCNSDTTKNDRLTCQVCSKTSSLADVVESVKAFTGKVLCVKCTLLNDSHSVKCDGCDKTLVAVPIQGASSARSQPSEYSSGGAVANDYSRPFFKAETAHYDRTGDSAGHEAAARNTDVQSATSSVLNGGTDGDTLEDDQCPKCTFKNRLTATVCEMCDAEIQPASHLSVVRNRSSGEFDRERHGIDDRVYRLMGNGLSYEQACRAASDQVDDTSVRPTEFSSSAKEIAGVVPETFEPAVCFACCKCLRNVKETDPFEVKICGCKICMKCFCKAIEISSVCLGALFCFCSRALKEKRDRNEHYSNARLQIRQKLGDAESASILERFEQKLSDWRQREGFSDPSAAVKYAPKFFCRKCHLDKDLCDKIGPPTCSCSVCQDCFSTDVFRKLVDGCCDKYKIKCPACYRCFLSSTSDCSKHAKWLEDCIWASKSTNLSISEREIAVKCLRLLASNPGSSVASGHRQESDFRSEYLHRDLPQNSSLQLVGDCGHGLRPASNGYLWCKQCCKFACPTCKRVTCSSSHPHKFMY</sequence>
<organism evidence="6 7">
    <name type="scientific">Macrostomum lignano</name>
    <dbReference type="NCBI Taxonomy" id="282301"/>
    <lineage>
        <taxon>Eukaryota</taxon>
        <taxon>Metazoa</taxon>
        <taxon>Spiralia</taxon>
        <taxon>Lophotrochozoa</taxon>
        <taxon>Platyhelminthes</taxon>
        <taxon>Rhabditophora</taxon>
        <taxon>Macrostomorpha</taxon>
        <taxon>Macrostomida</taxon>
        <taxon>Macrostomidae</taxon>
        <taxon>Macrostomum</taxon>
    </lineage>
</organism>
<dbReference type="EMBL" id="NIVC01000762">
    <property type="protein sequence ID" value="PAA77146.1"/>
    <property type="molecule type" value="Genomic_DNA"/>
</dbReference>
<feature type="compositionally biased region" description="Polar residues" evidence="4">
    <location>
        <begin position="299"/>
        <end position="310"/>
    </location>
</feature>
<feature type="compositionally biased region" description="Basic and acidic residues" evidence="4">
    <location>
        <begin position="80"/>
        <end position="139"/>
    </location>
</feature>
<feature type="compositionally biased region" description="Polar residues" evidence="4">
    <location>
        <begin position="61"/>
        <end position="78"/>
    </location>
</feature>
<proteinExistence type="predicted"/>
<feature type="region of interest" description="Disordered" evidence="4">
    <location>
        <begin position="61"/>
        <end position="165"/>
    </location>
</feature>
<dbReference type="AlphaFoldDB" id="A0A267FTS5"/>
<keyword evidence="1" id="KW-0479">Metal-binding</keyword>
<name>A0A267FTS5_9PLAT</name>
<evidence type="ECO:0000259" key="5">
    <source>
        <dbReference type="SMART" id="SM00547"/>
    </source>
</evidence>
<dbReference type="GO" id="GO:0008270">
    <property type="term" value="F:zinc ion binding"/>
    <property type="evidence" value="ECO:0007669"/>
    <property type="project" value="UniProtKB-KW"/>
</dbReference>
<gene>
    <name evidence="6" type="ORF">BOX15_Mlig005926g1</name>
</gene>
<feature type="domain" description="RanBP2-type" evidence="5">
    <location>
        <begin position="319"/>
        <end position="343"/>
    </location>
</feature>
<comment type="caution">
    <text evidence="6">The sequence shown here is derived from an EMBL/GenBank/DDBJ whole genome shotgun (WGS) entry which is preliminary data.</text>
</comment>
<keyword evidence="7" id="KW-1185">Reference proteome</keyword>
<protein>
    <recommendedName>
        <fullName evidence="5">RanBP2-type domain-containing protein</fullName>
    </recommendedName>
</protein>
<keyword evidence="2" id="KW-0863">Zinc-finger</keyword>
<dbReference type="InterPro" id="IPR001876">
    <property type="entry name" value="Znf_RanBP2"/>
</dbReference>
<dbReference type="SMART" id="SM00547">
    <property type="entry name" value="ZnF_RBZ"/>
    <property type="match status" value="2"/>
</dbReference>
<feature type="region of interest" description="Disordered" evidence="4">
    <location>
        <begin position="287"/>
        <end position="314"/>
    </location>
</feature>
<evidence type="ECO:0000313" key="6">
    <source>
        <dbReference type="EMBL" id="PAA77146.1"/>
    </source>
</evidence>
<keyword evidence="3" id="KW-0862">Zinc</keyword>
<dbReference type="Proteomes" id="UP000215902">
    <property type="component" value="Unassembled WGS sequence"/>
</dbReference>
<evidence type="ECO:0000256" key="4">
    <source>
        <dbReference type="SAM" id="MobiDB-lite"/>
    </source>
</evidence>
<evidence type="ECO:0000256" key="1">
    <source>
        <dbReference type="ARBA" id="ARBA00022723"/>
    </source>
</evidence>
<feature type="non-terminal residue" evidence="6">
    <location>
        <position position="1"/>
    </location>
</feature>
<reference evidence="6 7" key="1">
    <citation type="submission" date="2017-06" db="EMBL/GenBank/DDBJ databases">
        <title>A platform for efficient transgenesis in Macrostomum lignano, a flatworm model organism for stem cell research.</title>
        <authorList>
            <person name="Berezikov E."/>
        </authorList>
    </citation>
    <scope>NUCLEOTIDE SEQUENCE [LARGE SCALE GENOMIC DNA]</scope>
    <source>
        <strain evidence="6">DV1</strain>
        <tissue evidence="6">Whole organism</tissue>
    </source>
</reference>
<accession>A0A267FTS5</accession>
<feature type="domain" description="RanBP2-type" evidence="5">
    <location>
        <begin position="218"/>
        <end position="242"/>
    </location>
</feature>
<evidence type="ECO:0000313" key="7">
    <source>
        <dbReference type="Proteomes" id="UP000215902"/>
    </source>
</evidence>
<evidence type="ECO:0000256" key="3">
    <source>
        <dbReference type="ARBA" id="ARBA00022833"/>
    </source>
</evidence>